<sequence length="100" mass="11117">MAFSEQPDTNDAGGHVSQQQRWGRANPQARKAHGAVRSAVRRGTLQRGPCEICGVVHGEDGAIVDGHHEDYTKPLDVTWLCRSHHKHIHAIVRAGLWVKR</sequence>
<dbReference type="AlphaFoldDB" id="A0A4Z1C2K1"/>
<evidence type="ECO:0000256" key="1">
    <source>
        <dbReference type="SAM" id="MobiDB-lite"/>
    </source>
</evidence>
<name>A0A4Z1C2K1_9RHOB</name>
<evidence type="ECO:0000313" key="3">
    <source>
        <dbReference type="Proteomes" id="UP000297972"/>
    </source>
</evidence>
<feature type="region of interest" description="Disordered" evidence="1">
    <location>
        <begin position="1"/>
        <end position="40"/>
    </location>
</feature>
<evidence type="ECO:0000313" key="2">
    <source>
        <dbReference type="EMBL" id="TGN58605.1"/>
    </source>
</evidence>
<reference evidence="2 3" key="1">
    <citation type="submission" date="2019-03" db="EMBL/GenBank/DDBJ databases">
        <authorList>
            <person name="Li J."/>
        </authorList>
    </citation>
    <scope>NUCLEOTIDE SEQUENCE [LARGE SCALE GENOMIC DNA]</scope>
    <source>
        <strain evidence="2 3">3058</strain>
    </source>
</reference>
<comment type="caution">
    <text evidence="2">The sequence shown here is derived from an EMBL/GenBank/DDBJ whole genome shotgun (WGS) entry which is preliminary data.</text>
</comment>
<accession>A0A4Z1C2K1</accession>
<dbReference type="Proteomes" id="UP000297972">
    <property type="component" value="Unassembled WGS sequence"/>
</dbReference>
<protein>
    <submittedName>
        <fullName evidence="2">Uncharacterized protein</fullName>
    </submittedName>
</protein>
<organism evidence="2 3">
    <name type="scientific">Paracoccus liaowanqingii</name>
    <dbReference type="NCBI Taxonomy" id="2560053"/>
    <lineage>
        <taxon>Bacteria</taxon>
        <taxon>Pseudomonadati</taxon>
        <taxon>Pseudomonadota</taxon>
        <taxon>Alphaproteobacteria</taxon>
        <taxon>Rhodobacterales</taxon>
        <taxon>Paracoccaceae</taxon>
        <taxon>Paracoccus</taxon>
    </lineage>
</organism>
<keyword evidence="3" id="KW-1185">Reference proteome</keyword>
<dbReference type="EMBL" id="SRPG01000114">
    <property type="protein sequence ID" value="TGN58605.1"/>
    <property type="molecule type" value="Genomic_DNA"/>
</dbReference>
<dbReference type="OrthoDB" id="8278054at2"/>
<gene>
    <name evidence="2" type="ORF">E4L95_12355</name>
</gene>
<proteinExistence type="predicted"/>